<dbReference type="Proteomes" id="UP001201812">
    <property type="component" value="Unassembled WGS sequence"/>
</dbReference>
<proteinExistence type="predicted"/>
<evidence type="ECO:0000313" key="4">
    <source>
        <dbReference type="Proteomes" id="UP001201812"/>
    </source>
</evidence>
<comment type="caution">
    <text evidence="3">The sequence shown here is derived from an EMBL/GenBank/DDBJ whole genome shotgun (WGS) entry which is preliminary data.</text>
</comment>
<protein>
    <submittedName>
        <fullName evidence="3">Glutaredoxin domain-containing protein</fullName>
    </submittedName>
</protein>
<dbReference type="InterPro" id="IPR002109">
    <property type="entry name" value="Glutaredoxin"/>
</dbReference>
<organism evidence="3 4">
    <name type="scientific">Ditylenchus destructor</name>
    <dbReference type="NCBI Taxonomy" id="166010"/>
    <lineage>
        <taxon>Eukaryota</taxon>
        <taxon>Metazoa</taxon>
        <taxon>Ecdysozoa</taxon>
        <taxon>Nematoda</taxon>
        <taxon>Chromadorea</taxon>
        <taxon>Rhabditida</taxon>
        <taxon>Tylenchina</taxon>
        <taxon>Tylenchomorpha</taxon>
        <taxon>Sphaerularioidea</taxon>
        <taxon>Anguinidae</taxon>
        <taxon>Anguininae</taxon>
        <taxon>Ditylenchus</taxon>
    </lineage>
</organism>
<name>A0AAD4R040_9BILA</name>
<dbReference type="PANTHER" id="PTHR46679">
    <property type="match status" value="1"/>
</dbReference>
<sequence length="315" mass="34310">MPKHKRSGSKFAATLICATIGLGLLPDYYSHFVSAQSNSSETDSNPGSKSTAIDSSSDAAQPDKSKITFTRVDRSANTQAYAQAAPIPKYYSPNLSRPVIPGYSSSPAIASYYAQGPAKQSQLRSYPMASLSPPKPMPAVGPMAAEPYGTYWNDGEAVQPDMQMWQSQGSYGSGQYGGMVQPQETMMTYPPNYGGLNGMGGMAPTSPYAGYLEKQIATYPVMIYTLNDCIPCQKAKHLLAVNYPDVRAHFLELSGNQPWQQQLQIDLQYLTGAMTFPYIFVCGQYIGGQSDLQELHETGQLRRMVSQCLKTAVPK</sequence>
<dbReference type="PROSITE" id="PS51354">
    <property type="entry name" value="GLUTAREDOXIN_2"/>
    <property type="match status" value="1"/>
</dbReference>
<dbReference type="Pfam" id="PF00462">
    <property type="entry name" value="Glutaredoxin"/>
    <property type="match status" value="1"/>
</dbReference>
<dbReference type="Gene3D" id="3.40.30.10">
    <property type="entry name" value="Glutaredoxin"/>
    <property type="match status" value="1"/>
</dbReference>
<dbReference type="InterPro" id="IPR014025">
    <property type="entry name" value="Glutaredoxin_subgr"/>
</dbReference>
<accession>A0AAD4R040</accession>
<evidence type="ECO:0000259" key="2">
    <source>
        <dbReference type="Pfam" id="PF00462"/>
    </source>
</evidence>
<feature type="region of interest" description="Disordered" evidence="1">
    <location>
        <begin position="37"/>
        <end position="65"/>
    </location>
</feature>
<dbReference type="AlphaFoldDB" id="A0AAD4R040"/>
<evidence type="ECO:0000313" key="3">
    <source>
        <dbReference type="EMBL" id="KAI1712767.1"/>
    </source>
</evidence>
<evidence type="ECO:0000256" key="1">
    <source>
        <dbReference type="SAM" id="MobiDB-lite"/>
    </source>
</evidence>
<dbReference type="GO" id="GO:0015035">
    <property type="term" value="F:protein-disulfide reductase activity"/>
    <property type="evidence" value="ECO:0007669"/>
    <property type="project" value="TreeGrafter"/>
</dbReference>
<feature type="domain" description="Glutaredoxin" evidence="2">
    <location>
        <begin position="221"/>
        <end position="286"/>
    </location>
</feature>
<gene>
    <name evidence="3" type="ORF">DdX_09392</name>
</gene>
<reference evidence="3" key="1">
    <citation type="submission" date="2022-01" db="EMBL/GenBank/DDBJ databases">
        <title>Genome Sequence Resource for Two Populations of Ditylenchus destructor, the Migratory Endoparasitic Phytonematode.</title>
        <authorList>
            <person name="Zhang H."/>
            <person name="Lin R."/>
            <person name="Xie B."/>
        </authorList>
    </citation>
    <scope>NUCLEOTIDE SEQUENCE</scope>
    <source>
        <strain evidence="3">BazhouSP</strain>
    </source>
</reference>
<dbReference type="SUPFAM" id="SSF52833">
    <property type="entry name" value="Thioredoxin-like"/>
    <property type="match status" value="1"/>
</dbReference>
<dbReference type="PANTHER" id="PTHR46679:SF4">
    <property type="entry name" value="GLUTAREDOXIN DOMAIN-CONTAINING PROTEIN"/>
    <property type="match status" value="1"/>
</dbReference>
<dbReference type="EMBL" id="JAKKPZ010000017">
    <property type="protein sequence ID" value="KAI1712767.1"/>
    <property type="molecule type" value="Genomic_DNA"/>
</dbReference>
<keyword evidence="4" id="KW-1185">Reference proteome</keyword>
<dbReference type="PRINTS" id="PR00160">
    <property type="entry name" value="GLUTAREDOXIN"/>
</dbReference>
<dbReference type="GO" id="GO:0005739">
    <property type="term" value="C:mitochondrion"/>
    <property type="evidence" value="ECO:0007669"/>
    <property type="project" value="TreeGrafter"/>
</dbReference>
<dbReference type="InterPro" id="IPR036249">
    <property type="entry name" value="Thioredoxin-like_sf"/>
</dbReference>
<feature type="compositionally biased region" description="Polar residues" evidence="1">
    <location>
        <begin position="37"/>
        <end position="59"/>
    </location>
</feature>